<dbReference type="AlphaFoldDB" id="A0A1M4ZYC2"/>
<name>A0A1M4ZYC2_9FLAO</name>
<evidence type="ECO:0000313" key="3">
    <source>
        <dbReference type="Proteomes" id="UP000184406"/>
    </source>
</evidence>
<accession>A0A1M4ZYC2</accession>
<evidence type="ECO:0000256" key="1">
    <source>
        <dbReference type="SAM" id="Phobius"/>
    </source>
</evidence>
<feature type="transmembrane region" description="Helical" evidence="1">
    <location>
        <begin position="66"/>
        <end position="85"/>
    </location>
</feature>
<dbReference type="Proteomes" id="UP000184406">
    <property type="component" value="Unassembled WGS sequence"/>
</dbReference>
<dbReference type="RefSeq" id="WP_072861655.1">
    <property type="nucleotide sequence ID" value="NZ_FQUX01000003.1"/>
</dbReference>
<reference evidence="3" key="1">
    <citation type="submission" date="2016-11" db="EMBL/GenBank/DDBJ databases">
        <authorList>
            <person name="Varghese N."/>
            <person name="Submissions S."/>
        </authorList>
    </citation>
    <scope>NUCLEOTIDE SEQUENCE [LARGE SCALE GENOMIC DNA]</scope>
    <source>
        <strain evidence="3">DSM 17539</strain>
    </source>
</reference>
<keyword evidence="1" id="KW-0812">Transmembrane</keyword>
<keyword evidence="1" id="KW-1133">Transmembrane helix</keyword>
<feature type="transmembrane region" description="Helical" evidence="1">
    <location>
        <begin position="121"/>
        <end position="139"/>
    </location>
</feature>
<evidence type="ECO:0000313" key="2">
    <source>
        <dbReference type="EMBL" id="SHF22954.1"/>
    </source>
</evidence>
<dbReference type="OrthoDB" id="1120468at2"/>
<sequence length="216" mass="24680">MEKSIETIWKEGFLNRDALIAPKVNDIYNKKSIYIIDKFQKMFLINIWGIIIGSSLLFIGSYFAGALLAGSIVLIMMFWVAYTAYQELKALEKIDRGQSSYTFLKSFKDWISKSIDRYGKMYRVVYPVLILVFYFGIWFSDMFAGKREMVAANSNDLVFGLHIYTTIIIIIAAVLMGVFSKAIHSKDIKTIYGGILGKLDLALAEMEELRDEQPLS</sequence>
<proteinExistence type="predicted"/>
<feature type="transmembrane region" description="Helical" evidence="1">
    <location>
        <begin position="43"/>
        <end position="60"/>
    </location>
</feature>
<gene>
    <name evidence="2" type="ORF">SAMN03080594_10311</name>
</gene>
<feature type="transmembrane region" description="Helical" evidence="1">
    <location>
        <begin position="159"/>
        <end position="179"/>
    </location>
</feature>
<keyword evidence="3" id="KW-1185">Reference proteome</keyword>
<organism evidence="2 3">
    <name type="scientific">Arenibacter palladensis</name>
    <dbReference type="NCBI Taxonomy" id="237373"/>
    <lineage>
        <taxon>Bacteria</taxon>
        <taxon>Pseudomonadati</taxon>
        <taxon>Bacteroidota</taxon>
        <taxon>Flavobacteriia</taxon>
        <taxon>Flavobacteriales</taxon>
        <taxon>Flavobacteriaceae</taxon>
        <taxon>Arenibacter</taxon>
    </lineage>
</organism>
<dbReference type="EMBL" id="FQUX01000003">
    <property type="protein sequence ID" value="SHF22954.1"/>
    <property type="molecule type" value="Genomic_DNA"/>
</dbReference>
<protein>
    <submittedName>
        <fullName evidence="2">Uncharacterized protein</fullName>
    </submittedName>
</protein>
<keyword evidence="1" id="KW-0472">Membrane</keyword>